<protein>
    <submittedName>
        <fullName evidence="2">Uncharacterized protein</fullName>
    </submittedName>
</protein>
<reference evidence="2" key="1">
    <citation type="submission" date="2020-03" db="EMBL/GenBank/DDBJ databases">
        <authorList>
            <person name="Weist P."/>
        </authorList>
    </citation>
    <scope>NUCLEOTIDE SEQUENCE</scope>
</reference>
<dbReference type="AlphaFoldDB" id="A0A9N7VPW3"/>
<evidence type="ECO:0000313" key="3">
    <source>
        <dbReference type="Proteomes" id="UP001153269"/>
    </source>
</evidence>
<feature type="region of interest" description="Disordered" evidence="1">
    <location>
        <begin position="77"/>
        <end position="125"/>
    </location>
</feature>
<feature type="compositionally biased region" description="Basic and acidic residues" evidence="1">
    <location>
        <begin position="89"/>
        <end position="101"/>
    </location>
</feature>
<feature type="compositionally biased region" description="Gly residues" evidence="1">
    <location>
        <begin position="37"/>
        <end position="48"/>
    </location>
</feature>
<dbReference type="EMBL" id="CADEAL010004291">
    <property type="protein sequence ID" value="CAB1456201.1"/>
    <property type="molecule type" value="Genomic_DNA"/>
</dbReference>
<dbReference type="Proteomes" id="UP001153269">
    <property type="component" value="Unassembled WGS sequence"/>
</dbReference>
<gene>
    <name evidence="2" type="ORF">PLEPLA_LOCUS43982</name>
</gene>
<name>A0A9N7VPW3_PLEPL</name>
<accession>A0A9N7VPW3</accession>
<evidence type="ECO:0000256" key="1">
    <source>
        <dbReference type="SAM" id="MobiDB-lite"/>
    </source>
</evidence>
<evidence type="ECO:0000313" key="2">
    <source>
        <dbReference type="EMBL" id="CAB1456201.1"/>
    </source>
</evidence>
<feature type="region of interest" description="Disordered" evidence="1">
    <location>
        <begin position="21"/>
        <end position="56"/>
    </location>
</feature>
<proteinExistence type="predicted"/>
<comment type="caution">
    <text evidence="2">The sequence shown here is derived from an EMBL/GenBank/DDBJ whole genome shotgun (WGS) entry which is preliminary data.</text>
</comment>
<keyword evidence="3" id="KW-1185">Reference proteome</keyword>
<sequence length="125" mass="13657">MACWKRQCSRDSVTAESSLFASVDLDGSQKSRRGRKGGGGEGMEGGGSPRQSVPYLRSPCLLGERARGRRVHGASMGDVVLGYPRPGLHGREAGRGEDCRYRHATRASSRSRGIGDRDQKKRRRV</sequence>
<organism evidence="2 3">
    <name type="scientific">Pleuronectes platessa</name>
    <name type="common">European plaice</name>
    <dbReference type="NCBI Taxonomy" id="8262"/>
    <lineage>
        <taxon>Eukaryota</taxon>
        <taxon>Metazoa</taxon>
        <taxon>Chordata</taxon>
        <taxon>Craniata</taxon>
        <taxon>Vertebrata</taxon>
        <taxon>Euteleostomi</taxon>
        <taxon>Actinopterygii</taxon>
        <taxon>Neopterygii</taxon>
        <taxon>Teleostei</taxon>
        <taxon>Neoteleostei</taxon>
        <taxon>Acanthomorphata</taxon>
        <taxon>Carangaria</taxon>
        <taxon>Pleuronectiformes</taxon>
        <taxon>Pleuronectoidei</taxon>
        <taxon>Pleuronectidae</taxon>
        <taxon>Pleuronectes</taxon>
    </lineage>
</organism>